<keyword evidence="5" id="KW-0812">Transmembrane</keyword>
<evidence type="ECO:0000256" key="5">
    <source>
        <dbReference type="ARBA" id="ARBA00022692"/>
    </source>
</evidence>
<dbReference type="GO" id="GO:0008374">
    <property type="term" value="F:O-acyltransferase activity"/>
    <property type="evidence" value="ECO:0007669"/>
    <property type="project" value="InterPro"/>
</dbReference>
<dbReference type="EMBL" id="KN840536">
    <property type="protein sequence ID" value="KIP05692.1"/>
    <property type="molecule type" value="Genomic_DNA"/>
</dbReference>
<keyword evidence="7" id="KW-0472">Membrane</keyword>
<gene>
    <name evidence="9" type="ORF">PHLGIDRAFT_128718</name>
</gene>
<dbReference type="AlphaFoldDB" id="A0A0C3S5M2"/>
<proteinExistence type="inferred from homology"/>
<reference evidence="9 10" key="1">
    <citation type="journal article" date="2014" name="PLoS Genet.">
        <title>Analysis of the Phlebiopsis gigantea genome, transcriptome and secretome provides insight into its pioneer colonization strategies of wood.</title>
        <authorList>
            <person name="Hori C."/>
            <person name="Ishida T."/>
            <person name="Igarashi K."/>
            <person name="Samejima M."/>
            <person name="Suzuki H."/>
            <person name="Master E."/>
            <person name="Ferreira P."/>
            <person name="Ruiz-Duenas F.J."/>
            <person name="Held B."/>
            <person name="Canessa P."/>
            <person name="Larrondo L.F."/>
            <person name="Schmoll M."/>
            <person name="Druzhinina I.S."/>
            <person name="Kubicek C.P."/>
            <person name="Gaskell J.A."/>
            <person name="Kersten P."/>
            <person name="St John F."/>
            <person name="Glasner J."/>
            <person name="Sabat G."/>
            <person name="Splinter BonDurant S."/>
            <person name="Syed K."/>
            <person name="Yadav J."/>
            <person name="Mgbeahuruike A.C."/>
            <person name="Kovalchuk A."/>
            <person name="Asiegbu F.O."/>
            <person name="Lackner G."/>
            <person name="Hoffmeister D."/>
            <person name="Rencoret J."/>
            <person name="Gutierrez A."/>
            <person name="Sun H."/>
            <person name="Lindquist E."/>
            <person name="Barry K."/>
            <person name="Riley R."/>
            <person name="Grigoriev I.V."/>
            <person name="Henrissat B."/>
            <person name="Kues U."/>
            <person name="Berka R.M."/>
            <person name="Martinez A.T."/>
            <person name="Covert S.F."/>
            <person name="Blanchette R.A."/>
            <person name="Cullen D."/>
        </authorList>
    </citation>
    <scope>NUCLEOTIDE SEQUENCE [LARGE SCALE GENOMIC DNA]</scope>
    <source>
        <strain evidence="9 10">11061_1 CR5-6</strain>
    </source>
</reference>
<evidence type="ECO:0000313" key="10">
    <source>
        <dbReference type="Proteomes" id="UP000053257"/>
    </source>
</evidence>
<dbReference type="InterPro" id="IPR044851">
    <property type="entry name" value="Wax_synthase"/>
</dbReference>
<comment type="subcellular location">
    <subcellularLocation>
        <location evidence="1">Membrane</location>
        <topology evidence="1">Multi-pass membrane protein</topology>
    </subcellularLocation>
</comment>
<keyword evidence="4" id="KW-0808">Transferase</keyword>
<evidence type="ECO:0000313" key="9">
    <source>
        <dbReference type="EMBL" id="KIP05692.1"/>
    </source>
</evidence>
<evidence type="ECO:0000256" key="4">
    <source>
        <dbReference type="ARBA" id="ARBA00022679"/>
    </source>
</evidence>
<dbReference type="GO" id="GO:0016020">
    <property type="term" value="C:membrane"/>
    <property type="evidence" value="ECO:0007669"/>
    <property type="project" value="UniProtKB-SubCell"/>
</dbReference>
<feature type="domain" description="Wax synthase" evidence="8">
    <location>
        <begin position="288"/>
        <end position="373"/>
    </location>
</feature>
<dbReference type="HOGENOM" id="CLU_586744_0_0_1"/>
<evidence type="ECO:0000256" key="1">
    <source>
        <dbReference type="ARBA" id="ARBA00004141"/>
    </source>
</evidence>
<name>A0A0C3S5M2_PHLG1</name>
<dbReference type="PANTHER" id="PTHR31595:SF57">
    <property type="entry name" value="OS04G0481900 PROTEIN"/>
    <property type="match status" value="1"/>
</dbReference>
<comment type="similarity">
    <text evidence="3">Belongs to the wax synthase family.</text>
</comment>
<evidence type="ECO:0000256" key="3">
    <source>
        <dbReference type="ARBA" id="ARBA00007282"/>
    </source>
</evidence>
<dbReference type="STRING" id="745531.A0A0C3S5M2"/>
<organism evidence="9 10">
    <name type="scientific">Phlebiopsis gigantea (strain 11061_1 CR5-6)</name>
    <name type="common">White-rot fungus</name>
    <name type="synonym">Peniophora gigantea</name>
    <dbReference type="NCBI Taxonomy" id="745531"/>
    <lineage>
        <taxon>Eukaryota</taxon>
        <taxon>Fungi</taxon>
        <taxon>Dikarya</taxon>
        <taxon>Basidiomycota</taxon>
        <taxon>Agaricomycotina</taxon>
        <taxon>Agaricomycetes</taxon>
        <taxon>Polyporales</taxon>
        <taxon>Phanerochaetaceae</taxon>
        <taxon>Phlebiopsis</taxon>
    </lineage>
</organism>
<dbReference type="PANTHER" id="PTHR31595">
    <property type="entry name" value="LONG-CHAIN-ALCOHOL O-FATTY-ACYLTRANSFERASE 3-RELATED"/>
    <property type="match status" value="1"/>
</dbReference>
<dbReference type="InterPro" id="IPR032805">
    <property type="entry name" value="Wax_synthase_dom"/>
</dbReference>
<protein>
    <recommendedName>
        <fullName evidence="8">Wax synthase domain-containing protein</fullName>
    </recommendedName>
</protein>
<dbReference type="OrthoDB" id="1077582at2759"/>
<sequence>MFPLGALGDAGAGAYGAHLGDGGGLYDGLAHHHHHHAMTIYTRGVLPHLPFSARRKFALATPIRPLGHRVQPDGGHSWSSDLTPLVDIPPPGPLPLSTYAALPYSIIALGDALRPKIPGAGARARGALRHGRGPAERLGRVDVRVAVLHRGDAAAVPGPAEGLPQTAMPLWQRVHWSLCVQTNTRGVGWSYQVAQLTPMPRQTRVQCVLVRVVRMAWHLFLADVFGVCNPAVFAQPGTAARSLRSQGFVLALRNSVALCGKSYCVMNIFYDALGVFTVGTAFSEPTSWPPPFGRWRDSYTIRRVCGRTWHQMMRRFVSTIGKATARFLGFTPGTWLASRTQLIVGFSVSGLAHVPGDAMVHPYRTGSSCWFFLYNALAIVVEDLAIDAGKRVGVRGGWAVRMLGYAWTIGWFTYAPPWFEGWAMAAGLGSNRAFSGSVVRPALGCVVAQATGVDVLGWIVRQIASR</sequence>
<dbReference type="Proteomes" id="UP000053257">
    <property type="component" value="Unassembled WGS sequence"/>
</dbReference>
<evidence type="ECO:0000256" key="6">
    <source>
        <dbReference type="ARBA" id="ARBA00022989"/>
    </source>
</evidence>
<comment type="pathway">
    <text evidence="2">Secondary metabolite biosynthesis.</text>
</comment>
<evidence type="ECO:0000256" key="7">
    <source>
        <dbReference type="ARBA" id="ARBA00023136"/>
    </source>
</evidence>
<evidence type="ECO:0000256" key="2">
    <source>
        <dbReference type="ARBA" id="ARBA00005179"/>
    </source>
</evidence>
<dbReference type="GO" id="GO:0006629">
    <property type="term" value="P:lipid metabolic process"/>
    <property type="evidence" value="ECO:0007669"/>
    <property type="project" value="InterPro"/>
</dbReference>
<evidence type="ECO:0000259" key="8">
    <source>
        <dbReference type="Pfam" id="PF13813"/>
    </source>
</evidence>
<accession>A0A0C3S5M2</accession>
<keyword evidence="10" id="KW-1185">Reference proteome</keyword>
<keyword evidence="6" id="KW-1133">Transmembrane helix</keyword>
<dbReference type="Pfam" id="PF13813">
    <property type="entry name" value="MBOAT_2"/>
    <property type="match status" value="1"/>
</dbReference>